<dbReference type="InterPro" id="IPR050368">
    <property type="entry name" value="ClC-type_chloride_channel"/>
</dbReference>
<evidence type="ECO:0008006" key="8">
    <source>
        <dbReference type="Google" id="ProtNLM"/>
    </source>
</evidence>
<dbReference type="Gene3D" id="1.10.3080.10">
    <property type="entry name" value="Clc chloride channel"/>
    <property type="match status" value="1"/>
</dbReference>
<feature type="transmembrane region" description="Helical" evidence="5">
    <location>
        <begin position="497"/>
        <end position="520"/>
    </location>
</feature>
<dbReference type="InterPro" id="IPR014743">
    <property type="entry name" value="Cl-channel_core"/>
</dbReference>
<evidence type="ECO:0000256" key="1">
    <source>
        <dbReference type="ARBA" id="ARBA00004141"/>
    </source>
</evidence>
<evidence type="ECO:0000313" key="7">
    <source>
        <dbReference type="EMBL" id="CAD8875819.1"/>
    </source>
</evidence>
<feature type="transmembrane region" description="Helical" evidence="5">
    <location>
        <begin position="297"/>
        <end position="320"/>
    </location>
</feature>
<feature type="signal peptide" evidence="6">
    <location>
        <begin position="1"/>
        <end position="29"/>
    </location>
</feature>
<feature type="chain" id="PRO_5030621644" description="Chloride channel protein" evidence="6">
    <location>
        <begin position="30"/>
        <end position="579"/>
    </location>
</feature>
<dbReference type="GO" id="GO:0015108">
    <property type="term" value="F:chloride transmembrane transporter activity"/>
    <property type="evidence" value="ECO:0007669"/>
    <property type="project" value="InterPro"/>
</dbReference>
<keyword evidence="6" id="KW-0732">Signal</keyword>
<dbReference type="InterPro" id="IPR001807">
    <property type="entry name" value="ClC"/>
</dbReference>
<feature type="transmembrane region" description="Helical" evidence="5">
    <location>
        <begin position="105"/>
        <end position="123"/>
    </location>
</feature>
<feature type="transmembrane region" description="Helical" evidence="5">
    <location>
        <begin position="153"/>
        <end position="172"/>
    </location>
</feature>
<feature type="transmembrane region" description="Helical" evidence="5">
    <location>
        <begin position="130"/>
        <end position="147"/>
    </location>
</feature>
<proteinExistence type="predicted"/>
<feature type="transmembrane region" description="Helical" evidence="5">
    <location>
        <begin position="206"/>
        <end position="224"/>
    </location>
</feature>
<organism evidence="7">
    <name type="scientific">Corethron hystrix</name>
    <dbReference type="NCBI Taxonomy" id="216773"/>
    <lineage>
        <taxon>Eukaryota</taxon>
        <taxon>Sar</taxon>
        <taxon>Stramenopiles</taxon>
        <taxon>Ochrophyta</taxon>
        <taxon>Bacillariophyta</taxon>
        <taxon>Coscinodiscophyceae</taxon>
        <taxon>Corethrophycidae</taxon>
        <taxon>Corethrales</taxon>
        <taxon>Corethraceae</taxon>
        <taxon>Corethron</taxon>
    </lineage>
</organism>
<feature type="transmembrane region" description="Helical" evidence="5">
    <location>
        <begin position="260"/>
        <end position="285"/>
    </location>
</feature>
<evidence type="ECO:0000256" key="6">
    <source>
        <dbReference type="SAM" id="SignalP"/>
    </source>
</evidence>
<dbReference type="Pfam" id="PF00654">
    <property type="entry name" value="Voltage_CLC"/>
    <property type="match status" value="1"/>
</dbReference>
<accession>A0A7S1FMK0</accession>
<evidence type="ECO:0000256" key="5">
    <source>
        <dbReference type="SAM" id="Phobius"/>
    </source>
</evidence>
<comment type="subcellular location">
    <subcellularLocation>
        <location evidence="1">Membrane</location>
        <topology evidence="1">Multi-pass membrane protein</topology>
    </subcellularLocation>
</comment>
<evidence type="ECO:0000256" key="2">
    <source>
        <dbReference type="ARBA" id="ARBA00022692"/>
    </source>
</evidence>
<dbReference type="EMBL" id="HBFR01004344">
    <property type="protein sequence ID" value="CAD8875819.1"/>
    <property type="molecule type" value="Transcribed_RNA"/>
</dbReference>
<feature type="transmembrane region" description="Helical" evidence="5">
    <location>
        <begin position="550"/>
        <end position="569"/>
    </location>
</feature>
<dbReference type="PANTHER" id="PTHR43427">
    <property type="entry name" value="CHLORIDE CHANNEL PROTEIN CLC-E"/>
    <property type="match status" value="1"/>
</dbReference>
<evidence type="ECO:0000256" key="3">
    <source>
        <dbReference type="ARBA" id="ARBA00022989"/>
    </source>
</evidence>
<feature type="transmembrane region" description="Helical" evidence="5">
    <location>
        <begin position="340"/>
        <end position="363"/>
    </location>
</feature>
<sequence length="579" mass="59128">MPPTMLQIITSTFFVVVLLIASVSRATEAFVGPSPALFRFSPANIYVSQHKKSSTFGGITLRHRYHLISTSPKSLVVSVSHVDGGGEVKNIAEAQGDGSPFLSDIIGASVAVGSVTAVVGFLYGKILGKCVQTLWTSIPAALAVLLGEGVWNSSVFIAATVTLGGILVGTIASRCGDSAFTVADFVEIFSSTPGPWTRNLPRTREVIGPVLLLSLVTSMFGFSVGPEGPMVCAGALIGSSAGRRLYGSRDAASAARANEILAFAGAAGTLTAFMSIPVAGSIFALELARSGAAMSPAASDALVPTIVASMAAIVLIRGVLNPGGAIGGHFAYFVAEGGALGGRTAIGTALGCGVGGALLGTIFQKAVAIIKGRLWAKLPKLQNTDGFISAWKKIVPKKAIIGLLVGILSANFPQTLFWGEGSLQCVVDGQRTAFSATKHGLSTFLTAGARIDPSMPFATATSAMQVGAAKLLAIALACAGKFPGGIIFPLFFAAAPFAHAATMAGWVPVIASPAAVMALMASTQASVTKTPLSTGLILALTASVHTPLSVLLPVCLISSYVGVFLSGILSKKSYFTYSE</sequence>
<keyword evidence="2 5" id="KW-0812">Transmembrane</keyword>
<dbReference type="GO" id="GO:0016020">
    <property type="term" value="C:membrane"/>
    <property type="evidence" value="ECO:0007669"/>
    <property type="project" value="UniProtKB-SubCell"/>
</dbReference>
<gene>
    <name evidence="7" type="ORF">CHYS00102_LOCUS2996</name>
</gene>
<dbReference type="SUPFAM" id="SSF81340">
    <property type="entry name" value="Clc chloride channel"/>
    <property type="match status" value="1"/>
</dbReference>
<feature type="transmembrane region" description="Helical" evidence="5">
    <location>
        <begin position="471"/>
        <end position="491"/>
    </location>
</feature>
<name>A0A7S1FMK0_9STRA</name>
<keyword evidence="3 5" id="KW-1133">Transmembrane helix</keyword>
<keyword evidence="4 5" id="KW-0472">Membrane</keyword>
<evidence type="ECO:0000256" key="4">
    <source>
        <dbReference type="ARBA" id="ARBA00023136"/>
    </source>
</evidence>
<dbReference type="AlphaFoldDB" id="A0A7S1FMK0"/>
<reference evidence="7" key="1">
    <citation type="submission" date="2021-01" db="EMBL/GenBank/DDBJ databases">
        <authorList>
            <person name="Corre E."/>
            <person name="Pelletier E."/>
            <person name="Niang G."/>
            <person name="Scheremetjew M."/>
            <person name="Finn R."/>
            <person name="Kale V."/>
            <person name="Holt S."/>
            <person name="Cochrane G."/>
            <person name="Meng A."/>
            <person name="Brown T."/>
            <person name="Cohen L."/>
        </authorList>
    </citation>
    <scope>NUCLEOTIDE SEQUENCE</scope>
    <source>
        <strain evidence="7">308</strain>
    </source>
</reference>
<protein>
    <recommendedName>
        <fullName evidence="8">Chloride channel protein</fullName>
    </recommendedName>
</protein>